<dbReference type="EMBL" id="KL197755">
    <property type="protein sequence ID" value="KDQ50813.1"/>
    <property type="molecule type" value="Genomic_DNA"/>
</dbReference>
<dbReference type="HOGENOM" id="CLU_2413561_0_0_1"/>
<dbReference type="AlphaFoldDB" id="A0A067P7D3"/>
<reference evidence="2" key="1">
    <citation type="journal article" date="2014" name="Proc. Natl. Acad. Sci. U.S.A.">
        <title>Extensive sampling of basidiomycete genomes demonstrates inadequacy of the white-rot/brown-rot paradigm for wood decay fungi.</title>
        <authorList>
            <person name="Riley R."/>
            <person name="Salamov A.A."/>
            <person name="Brown D.W."/>
            <person name="Nagy L.G."/>
            <person name="Floudas D."/>
            <person name="Held B.W."/>
            <person name="Levasseur A."/>
            <person name="Lombard V."/>
            <person name="Morin E."/>
            <person name="Otillar R."/>
            <person name="Lindquist E.A."/>
            <person name="Sun H."/>
            <person name="LaButti K.M."/>
            <person name="Schmutz J."/>
            <person name="Jabbour D."/>
            <person name="Luo H."/>
            <person name="Baker S.E."/>
            <person name="Pisabarro A.G."/>
            <person name="Walton J.D."/>
            <person name="Blanchette R.A."/>
            <person name="Henrissat B."/>
            <person name="Martin F."/>
            <person name="Cullen D."/>
            <person name="Hibbett D.S."/>
            <person name="Grigoriev I.V."/>
        </authorList>
    </citation>
    <scope>NUCLEOTIDE SEQUENCE [LARGE SCALE GENOMIC DNA]</scope>
    <source>
        <strain evidence="2">MUCL 33604</strain>
    </source>
</reference>
<dbReference type="Proteomes" id="UP000027265">
    <property type="component" value="Unassembled WGS sequence"/>
</dbReference>
<gene>
    <name evidence="1" type="ORF">JAAARDRAFT_199651</name>
</gene>
<sequence>MFLLVGLNEWKKVPSSREAELHDFQNIVNLYRHLTPKFKSDELVEDTNPGDADHAPSLLRVNGEVEVLSDEGSISQYLSLVASSTVLSGANL</sequence>
<evidence type="ECO:0000313" key="1">
    <source>
        <dbReference type="EMBL" id="KDQ50813.1"/>
    </source>
</evidence>
<keyword evidence="2" id="KW-1185">Reference proteome</keyword>
<dbReference type="InParanoid" id="A0A067P7D3"/>
<protein>
    <submittedName>
        <fullName evidence="1">Uncharacterized protein</fullName>
    </submittedName>
</protein>
<proteinExistence type="predicted"/>
<evidence type="ECO:0000313" key="2">
    <source>
        <dbReference type="Proteomes" id="UP000027265"/>
    </source>
</evidence>
<accession>A0A067P7D3</accession>
<name>A0A067P7D3_9AGAM</name>
<organism evidence="1 2">
    <name type="scientific">Jaapia argillacea MUCL 33604</name>
    <dbReference type="NCBI Taxonomy" id="933084"/>
    <lineage>
        <taxon>Eukaryota</taxon>
        <taxon>Fungi</taxon>
        <taxon>Dikarya</taxon>
        <taxon>Basidiomycota</taxon>
        <taxon>Agaricomycotina</taxon>
        <taxon>Agaricomycetes</taxon>
        <taxon>Agaricomycetidae</taxon>
        <taxon>Jaapiales</taxon>
        <taxon>Jaapiaceae</taxon>
        <taxon>Jaapia</taxon>
    </lineage>
</organism>